<dbReference type="NCBIfam" id="TIGR00096">
    <property type="entry name" value="16S rRNA (cytidine(1402)-2'-O)-methyltransferase"/>
    <property type="match status" value="1"/>
</dbReference>
<dbReference type="InterPro" id="IPR000878">
    <property type="entry name" value="4pyrrol_Mease"/>
</dbReference>
<keyword evidence="3 6" id="KW-0489">Methyltransferase</keyword>
<comment type="catalytic activity">
    <reaction evidence="6">
        <text>cytidine(1402) in 16S rRNA + S-adenosyl-L-methionine = 2'-O-methylcytidine(1402) in 16S rRNA + S-adenosyl-L-homocysteine + H(+)</text>
        <dbReference type="Rhea" id="RHEA:42924"/>
        <dbReference type="Rhea" id="RHEA-COMP:10285"/>
        <dbReference type="Rhea" id="RHEA-COMP:10286"/>
        <dbReference type="ChEBI" id="CHEBI:15378"/>
        <dbReference type="ChEBI" id="CHEBI:57856"/>
        <dbReference type="ChEBI" id="CHEBI:59789"/>
        <dbReference type="ChEBI" id="CHEBI:74495"/>
        <dbReference type="ChEBI" id="CHEBI:82748"/>
        <dbReference type="EC" id="2.1.1.198"/>
    </reaction>
</comment>
<dbReference type="GO" id="GO:0070677">
    <property type="term" value="F:rRNA (cytosine-2'-O-)-methyltransferase activity"/>
    <property type="evidence" value="ECO:0007669"/>
    <property type="project" value="UniProtKB-UniRule"/>
</dbReference>
<keyword evidence="1 6" id="KW-0963">Cytoplasm</keyword>
<dbReference type="EMBL" id="NTYW01000015">
    <property type="protein sequence ID" value="PES36637.1"/>
    <property type="molecule type" value="Genomic_DNA"/>
</dbReference>
<organism evidence="9 10">
    <name type="scientific">Priestia megaterium</name>
    <name type="common">Bacillus megaterium</name>
    <dbReference type="NCBI Taxonomy" id="1404"/>
    <lineage>
        <taxon>Bacteria</taxon>
        <taxon>Bacillati</taxon>
        <taxon>Bacillota</taxon>
        <taxon>Bacilli</taxon>
        <taxon>Bacillales</taxon>
        <taxon>Bacillaceae</taxon>
        <taxon>Priestia</taxon>
    </lineage>
</organism>
<evidence type="ECO:0000313" key="10">
    <source>
        <dbReference type="Proteomes" id="UP000220341"/>
    </source>
</evidence>
<evidence type="ECO:0000256" key="4">
    <source>
        <dbReference type="ARBA" id="ARBA00022679"/>
    </source>
</evidence>
<evidence type="ECO:0000256" key="3">
    <source>
        <dbReference type="ARBA" id="ARBA00022603"/>
    </source>
</evidence>
<keyword evidence="5 6" id="KW-0949">S-adenosyl-L-methionine</keyword>
<dbReference type="AlphaFoldDB" id="A0AAE5UB92"/>
<evidence type="ECO:0000256" key="6">
    <source>
        <dbReference type="HAMAP-Rule" id="MF_01877"/>
    </source>
</evidence>
<comment type="subcellular location">
    <subcellularLocation>
        <location evidence="6">Cytoplasm</location>
    </subcellularLocation>
</comment>
<evidence type="ECO:0000256" key="1">
    <source>
        <dbReference type="ARBA" id="ARBA00022490"/>
    </source>
</evidence>
<dbReference type="FunFam" id="3.30.950.10:FF:000002">
    <property type="entry name" value="Ribosomal RNA small subunit methyltransferase I"/>
    <property type="match status" value="1"/>
</dbReference>
<dbReference type="Gene3D" id="3.40.1010.10">
    <property type="entry name" value="Cobalt-precorrin-4 Transmethylase, Domain 1"/>
    <property type="match status" value="1"/>
</dbReference>
<gene>
    <name evidence="6 9" type="primary">rsmI</name>
    <name evidence="9" type="ORF">CN497_16940</name>
    <name evidence="8" type="ORF">PVE99_02055</name>
</gene>
<dbReference type="PIRSF" id="PIRSF005917">
    <property type="entry name" value="MTase_YraL"/>
    <property type="match status" value="1"/>
</dbReference>
<comment type="function">
    <text evidence="6">Catalyzes the 2'-O-methylation of the ribose of cytidine 1402 (C1402) in 16S rRNA.</text>
</comment>
<evidence type="ECO:0000259" key="7">
    <source>
        <dbReference type="Pfam" id="PF00590"/>
    </source>
</evidence>
<dbReference type="CDD" id="cd11648">
    <property type="entry name" value="RsmI"/>
    <property type="match status" value="1"/>
</dbReference>
<dbReference type="PANTHER" id="PTHR46111:SF1">
    <property type="entry name" value="RIBOSOMAL RNA SMALL SUBUNIT METHYLTRANSFERASE I"/>
    <property type="match status" value="1"/>
</dbReference>
<feature type="domain" description="Tetrapyrrole methylase" evidence="7">
    <location>
        <begin position="16"/>
        <end position="211"/>
    </location>
</feature>
<sequence length="290" mass="33285">MKSQKSYDVSNERGVLYLVPTPIGNLEDMTFRAIRILKEVDYIAAEDTRQTKKLCNHFEIDTPITSYHEHNKHTKSEQLLSDLDGEKNIALVSDAGMPCISDPGYELVVAAVKKGYTVVPLPGPNAALTALIASGLPTGQFYFYGFLNRNKKQRKEQLQELQYIKESMIFYEAPHRLKETLKSIEEILGNRSIVLCRELTKRYEEFLRGSVLEAIEWTNATDIRGEFCLILEGTNEEAPDESNLWWEQLTIIEHVDHYVEEGLSNKEAIKQVAKDRDVSKRDIYSEYHVH</sequence>
<dbReference type="PROSITE" id="PS01296">
    <property type="entry name" value="RSMI"/>
    <property type="match status" value="1"/>
</dbReference>
<evidence type="ECO:0000313" key="8">
    <source>
        <dbReference type="EMBL" id="MDD9781222.1"/>
    </source>
</evidence>
<proteinExistence type="inferred from homology"/>
<keyword evidence="4 6" id="KW-0808">Transferase</keyword>
<dbReference type="PANTHER" id="PTHR46111">
    <property type="entry name" value="RIBOSOMAL RNA SMALL SUBUNIT METHYLTRANSFERASE I"/>
    <property type="match status" value="1"/>
</dbReference>
<dbReference type="SUPFAM" id="SSF53790">
    <property type="entry name" value="Tetrapyrrole methylase"/>
    <property type="match status" value="1"/>
</dbReference>
<name>A0AAE5UB92_PRIMG</name>
<dbReference type="Proteomes" id="UP001213771">
    <property type="component" value="Unassembled WGS sequence"/>
</dbReference>
<protein>
    <recommendedName>
        <fullName evidence="6">Ribosomal RNA small subunit methyltransferase I</fullName>
        <ecNumber evidence="6">2.1.1.198</ecNumber>
    </recommendedName>
    <alternativeName>
        <fullName evidence="6">16S rRNA 2'-O-ribose C1402 methyltransferase</fullName>
    </alternativeName>
    <alternativeName>
        <fullName evidence="6">rRNA (cytidine-2'-O-)-methyltransferase RsmI</fullName>
    </alternativeName>
</protein>
<comment type="caution">
    <text evidence="9">The sequence shown here is derived from an EMBL/GenBank/DDBJ whole genome shotgun (WGS) entry which is preliminary data.</text>
</comment>
<evidence type="ECO:0000256" key="2">
    <source>
        <dbReference type="ARBA" id="ARBA00022552"/>
    </source>
</evidence>
<reference evidence="9 10" key="1">
    <citation type="submission" date="2017-09" db="EMBL/GenBank/DDBJ databases">
        <title>Large-scale bioinformatics analysis of Bacillus genomes uncovers conserved roles of natural products in bacterial physiology.</title>
        <authorList>
            <consortium name="Agbiome Team Llc"/>
            <person name="Bleich R.M."/>
            <person name="Kirk G.J."/>
            <person name="Santa Maria K.C."/>
            <person name="Allen S.E."/>
            <person name="Farag S."/>
            <person name="Shank E.A."/>
            <person name="Bowers A."/>
        </authorList>
    </citation>
    <scope>NUCLEOTIDE SEQUENCE [LARGE SCALE GENOMIC DNA]</scope>
    <source>
        <strain evidence="9 10">AFS003013</strain>
    </source>
</reference>
<keyword evidence="2 6" id="KW-0698">rRNA processing</keyword>
<dbReference type="EC" id="2.1.1.198" evidence="6"/>
<dbReference type="Proteomes" id="UP000220341">
    <property type="component" value="Unassembled WGS sequence"/>
</dbReference>
<reference evidence="8 11" key="2">
    <citation type="submission" date="2023-02" db="EMBL/GenBank/DDBJ databases">
        <authorList>
            <person name="Olszewska D."/>
        </authorList>
    </citation>
    <scope>NUCLEOTIDE SEQUENCE [LARGE SCALE GENOMIC DNA]</scope>
    <source>
        <strain evidence="8 11">FDU301</strain>
    </source>
</reference>
<dbReference type="HAMAP" id="MF_01877">
    <property type="entry name" value="16SrRNA_methyltr_I"/>
    <property type="match status" value="1"/>
</dbReference>
<dbReference type="InterPro" id="IPR035996">
    <property type="entry name" value="4pyrrol_Methylase_sf"/>
</dbReference>
<evidence type="ECO:0000313" key="9">
    <source>
        <dbReference type="EMBL" id="PES36637.1"/>
    </source>
</evidence>
<comment type="similarity">
    <text evidence="6">Belongs to the methyltransferase superfamily. RsmI family.</text>
</comment>
<dbReference type="InterPro" id="IPR014777">
    <property type="entry name" value="4pyrrole_Mease_sub1"/>
</dbReference>
<evidence type="ECO:0000313" key="11">
    <source>
        <dbReference type="Proteomes" id="UP001213771"/>
    </source>
</evidence>
<dbReference type="FunFam" id="3.40.1010.10:FF:000002">
    <property type="entry name" value="Ribosomal RNA small subunit methyltransferase I"/>
    <property type="match status" value="1"/>
</dbReference>
<evidence type="ECO:0000256" key="5">
    <source>
        <dbReference type="ARBA" id="ARBA00022691"/>
    </source>
</evidence>
<dbReference type="EMBL" id="JARAOX010000094">
    <property type="protein sequence ID" value="MDD9781222.1"/>
    <property type="molecule type" value="Genomic_DNA"/>
</dbReference>
<accession>A0AAE5UB92</accession>
<dbReference type="Gene3D" id="3.30.950.10">
    <property type="entry name" value="Methyltransferase, Cobalt-precorrin-4 Transmethylase, Domain 2"/>
    <property type="match status" value="1"/>
</dbReference>
<dbReference type="InterPro" id="IPR014776">
    <property type="entry name" value="4pyrrole_Mease_sub2"/>
</dbReference>
<dbReference type="InterPro" id="IPR018063">
    <property type="entry name" value="SAM_MeTrfase_RsmI_CS"/>
</dbReference>
<dbReference type="InterPro" id="IPR008189">
    <property type="entry name" value="rRNA_ssu_MeTfrase_I"/>
</dbReference>
<dbReference type="Pfam" id="PF00590">
    <property type="entry name" value="TP_methylase"/>
    <property type="match status" value="1"/>
</dbReference>
<dbReference type="RefSeq" id="WP_029325198.1">
    <property type="nucleotide sequence ID" value="NZ_CATKPS010000026.1"/>
</dbReference>
<dbReference type="GO" id="GO:0005737">
    <property type="term" value="C:cytoplasm"/>
    <property type="evidence" value="ECO:0007669"/>
    <property type="project" value="UniProtKB-SubCell"/>
</dbReference>